<dbReference type="EMBL" id="CAOQHR010000011">
    <property type="protein sequence ID" value="CAI6340782.1"/>
    <property type="molecule type" value="Genomic_DNA"/>
</dbReference>
<accession>A0A9W4UTC4</accession>
<evidence type="ECO:0000313" key="2">
    <source>
        <dbReference type="Proteomes" id="UP001152607"/>
    </source>
</evidence>
<comment type="caution">
    <text evidence="1">The sequence shown here is derived from an EMBL/GenBank/DDBJ whole genome shotgun (WGS) entry which is preliminary data.</text>
</comment>
<name>A0A9W4UTC4_9PLEO</name>
<dbReference type="AlphaFoldDB" id="A0A9W4UTC4"/>
<gene>
    <name evidence="1" type="ORF">PDIGIT_LOCUS13967</name>
</gene>
<dbReference type="Proteomes" id="UP001152607">
    <property type="component" value="Unassembled WGS sequence"/>
</dbReference>
<keyword evidence="2" id="KW-1185">Reference proteome</keyword>
<protein>
    <submittedName>
        <fullName evidence="1">Uncharacterized protein</fullName>
    </submittedName>
</protein>
<evidence type="ECO:0000313" key="1">
    <source>
        <dbReference type="EMBL" id="CAI6340782.1"/>
    </source>
</evidence>
<reference evidence="1" key="1">
    <citation type="submission" date="2023-01" db="EMBL/GenBank/DDBJ databases">
        <authorList>
            <person name="Van Ghelder C."/>
            <person name="Rancurel C."/>
        </authorList>
    </citation>
    <scope>NUCLEOTIDE SEQUENCE</scope>
    <source>
        <strain evidence="1">CNCM I-4278</strain>
    </source>
</reference>
<proteinExistence type="predicted"/>
<organism evidence="1 2">
    <name type="scientific">Periconia digitata</name>
    <dbReference type="NCBI Taxonomy" id="1303443"/>
    <lineage>
        <taxon>Eukaryota</taxon>
        <taxon>Fungi</taxon>
        <taxon>Dikarya</taxon>
        <taxon>Ascomycota</taxon>
        <taxon>Pezizomycotina</taxon>
        <taxon>Dothideomycetes</taxon>
        <taxon>Pleosporomycetidae</taxon>
        <taxon>Pleosporales</taxon>
        <taxon>Massarineae</taxon>
        <taxon>Periconiaceae</taxon>
        <taxon>Periconia</taxon>
    </lineage>
</organism>
<sequence>MMIHSCPGFDNTRSTRPFGPSLSCHSLNLLKIFPKMYMVIRLNRFCRAP</sequence>